<keyword evidence="1" id="KW-0812">Transmembrane</keyword>
<feature type="signal peptide" evidence="2">
    <location>
        <begin position="1"/>
        <end position="20"/>
    </location>
</feature>
<dbReference type="PROSITE" id="PS51257">
    <property type="entry name" value="PROKAR_LIPOPROTEIN"/>
    <property type="match status" value="1"/>
</dbReference>
<protein>
    <recommendedName>
        <fullName evidence="3">UPAR/Ly6 domain-containing protein</fullName>
    </recommendedName>
</protein>
<feature type="domain" description="UPAR/Ly6" evidence="3">
    <location>
        <begin position="19"/>
        <end position="96"/>
    </location>
</feature>
<dbReference type="Proteomes" id="UP000824782">
    <property type="component" value="Unassembled WGS sequence"/>
</dbReference>
<dbReference type="AlphaFoldDB" id="A0AAV6ZU75"/>
<evidence type="ECO:0000259" key="3">
    <source>
        <dbReference type="Pfam" id="PF00021"/>
    </source>
</evidence>
<feature type="transmembrane region" description="Helical" evidence="1">
    <location>
        <begin position="96"/>
        <end position="116"/>
    </location>
</feature>
<evidence type="ECO:0000313" key="5">
    <source>
        <dbReference type="Proteomes" id="UP000824782"/>
    </source>
</evidence>
<evidence type="ECO:0000256" key="2">
    <source>
        <dbReference type="SAM" id="SignalP"/>
    </source>
</evidence>
<dbReference type="Pfam" id="PF00021">
    <property type="entry name" value="UPAR_LY6"/>
    <property type="match status" value="1"/>
</dbReference>
<accession>A0AAV6ZU75</accession>
<dbReference type="Gene3D" id="2.10.60.10">
    <property type="entry name" value="CD59"/>
    <property type="match status" value="1"/>
</dbReference>
<keyword evidence="5" id="KW-1185">Reference proteome</keyword>
<evidence type="ECO:0000313" key="4">
    <source>
        <dbReference type="EMBL" id="KAG8552826.1"/>
    </source>
</evidence>
<dbReference type="InterPro" id="IPR045860">
    <property type="entry name" value="Snake_toxin-like_sf"/>
</dbReference>
<evidence type="ECO:0000256" key="1">
    <source>
        <dbReference type="SAM" id="Phobius"/>
    </source>
</evidence>
<sequence>MNKWITAAVLTVLACHIGNALECYVCDYGTCSFPTKKPCGALEVCLTEQMTTGPFSLKKKSCSLPTNCLGDSEMTYGGIKVTTTPSCCPTHLCNSAAIPSASLLTTIAILISLWMARL</sequence>
<reference evidence="4" key="1">
    <citation type="thesis" date="2020" institute="ProQuest LLC" country="789 East Eisenhower Parkway, Ann Arbor, MI, USA">
        <title>Comparative Genomics and Chromosome Evolution.</title>
        <authorList>
            <person name="Mudd A.B."/>
        </authorList>
    </citation>
    <scope>NUCLEOTIDE SEQUENCE</scope>
    <source>
        <strain evidence="4">237g6f4</strain>
        <tissue evidence="4">Blood</tissue>
    </source>
</reference>
<feature type="chain" id="PRO_5043809534" description="UPAR/Ly6 domain-containing protein" evidence="2">
    <location>
        <begin position="21"/>
        <end position="118"/>
    </location>
</feature>
<keyword evidence="1" id="KW-0472">Membrane</keyword>
<dbReference type="SUPFAM" id="SSF57302">
    <property type="entry name" value="Snake toxin-like"/>
    <property type="match status" value="1"/>
</dbReference>
<keyword evidence="2" id="KW-0732">Signal</keyword>
<proteinExistence type="predicted"/>
<name>A0AAV6ZU75_ENGPU</name>
<organism evidence="4 5">
    <name type="scientific">Engystomops pustulosus</name>
    <name type="common">Tungara frog</name>
    <name type="synonym">Physalaemus pustulosus</name>
    <dbReference type="NCBI Taxonomy" id="76066"/>
    <lineage>
        <taxon>Eukaryota</taxon>
        <taxon>Metazoa</taxon>
        <taxon>Chordata</taxon>
        <taxon>Craniata</taxon>
        <taxon>Vertebrata</taxon>
        <taxon>Euteleostomi</taxon>
        <taxon>Amphibia</taxon>
        <taxon>Batrachia</taxon>
        <taxon>Anura</taxon>
        <taxon>Neobatrachia</taxon>
        <taxon>Hyloidea</taxon>
        <taxon>Leptodactylidae</taxon>
        <taxon>Leiuperinae</taxon>
        <taxon>Engystomops</taxon>
    </lineage>
</organism>
<comment type="caution">
    <text evidence="4">The sequence shown here is derived from an EMBL/GenBank/DDBJ whole genome shotgun (WGS) entry which is preliminary data.</text>
</comment>
<keyword evidence="1" id="KW-1133">Transmembrane helix</keyword>
<dbReference type="EMBL" id="WNYA01000010">
    <property type="protein sequence ID" value="KAG8552826.1"/>
    <property type="molecule type" value="Genomic_DNA"/>
</dbReference>
<gene>
    <name evidence="4" type="ORF">GDO81_003095</name>
</gene>
<dbReference type="InterPro" id="IPR016054">
    <property type="entry name" value="LY6_UPA_recep-like"/>
</dbReference>